<comment type="subcellular location">
    <subcellularLocation>
        <location evidence="1">Endosome membrane</location>
    </subcellularLocation>
</comment>
<proteinExistence type="inferred from homology"/>
<dbReference type="Pfam" id="PF03357">
    <property type="entry name" value="Snf7"/>
    <property type="match status" value="1"/>
</dbReference>
<keyword evidence="6" id="KW-0472">Membrane</keyword>
<dbReference type="Proteomes" id="UP000749646">
    <property type="component" value="Unassembled WGS sequence"/>
</dbReference>
<sequence length="210" mass="23701">MGASSSSRGNKITAHDKAILDLKVQRDKLKQYNKRLDLVIAKELSLAKGHLAKGDKKRALLALRRKKFQEGLLEKTQLQMTNLDELTFSIEHALVEKQVFEGLSAGNQVLKELHKEMSLADVEKLMDETAESIAYQNEIDEMLSTRLSVAEEEDIERELDEMVETALPNVPVILPQVDRIVQEEVQPAKEASLKKISNKNTRTLNEPMLA</sequence>
<gene>
    <name evidence="7" type="primary">VPS20</name>
    <name evidence="7" type="ORF">BGZ65_008625</name>
</gene>
<dbReference type="PANTHER" id="PTHR22761:SF5">
    <property type="entry name" value="CHARGED MULTIVESICULAR BODY PROTEIN 6"/>
    <property type="match status" value="1"/>
</dbReference>
<evidence type="ECO:0000313" key="8">
    <source>
        <dbReference type="Proteomes" id="UP000749646"/>
    </source>
</evidence>
<evidence type="ECO:0000256" key="4">
    <source>
        <dbReference type="ARBA" id="ARBA00022753"/>
    </source>
</evidence>
<evidence type="ECO:0000256" key="6">
    <source>
        <dbReference type="ARBA" id="ARBA00023136"/>
    </source>
</evidence>
<reference evidence="7" key="1">
    <citation type="journal article" date="2020" name="Fungal Divers.">
        <title>Resolving the Mortierellaceae phylogeny through synthesis of multi-gene phylogenetics and phylogenomics.</title>
        <authorList>
            <person name="Vandepol N."/>
            <person name="Liber J."/>
            <person name="Desiro A."/>
            <person name="Na H."/>
            <person name="Kennedy M."/>
            <person name="Barry K."/>
            <person name="Grigoriev I.V."/>
            <person name="Miller A.N."/>
            <person name="O'Donnell K."/>
            <person name="Stajich J.E."/>
            <person name="Bonito G."/>
        </authorList>
    </citation>
    <scope>NUCLEOTIDE SEQUENCE</scope>
    <source>
        <strain evidence="7">MES-2147</strain>
    </source>
</reference>
<keyword evidence="5" id="KW-0653">Protein transport</keyword>
<evidence type="ECO:0000256" key="1">
    <source>
        <dbReference type="ARBA" id="ARBA00004608"/>
    </source>
</evidence>
<dbReference type="GO" id="GO:0015031">
    <property type="term" value="P:protein transport"/>
    <property type="evidence" value="ECO:0007669"/>
    <property type="project" value="UniProtKB-KW"/>
</dbReference>
<dbReference type="EMBL" id="JAAAHW010001295">
    <property type="protein sequence ID" value="KAF9995723.1"/>
    <property type="molecule type" value="Genomic_DNA"/>
</dbReference>
<comment type="similarity">
    <text evidence="2">Belongs to the SNF7 family.</text>
</comment>
<comment type="caution">
    <text evidence="7">The sequence shown here is derived from an EMBL/GenBank/DDBJ whole genome shotgun (WGS) entry which is preliminary data.</text>
</comment>
<keyword evidence="4" id="KW-0967">Endosome</keyword>
<organism evidence="7 8">
    <name type="scientific">Modicella reniformis</name>
    <dbReference type="NCBI Taxonomy" id="1440133"/>
    <lineage>
        <taxon>Eukaryota</taxon>
        <taxon>Fungi</taxon>
        <taxon>Fungi incertae sedis</taxon>
        <taxon>Mucoromycota</taxon>
        <taxon>Mortierellomycotina</taxon>
        <taxon>Mortierellomycetes</taxon>
        <taxon>Mortierellales</taxon>
        <taxon>Mortierellaceae</taxon>
        <taxon>Modicella</taxon>
    </lineage>
</organism>
<evidence type="ECO:0000256" key="2">
    <source>
        <dbReference type="ARBA" id="ARBA00006190"/>
    </source>
</evidence>
<name>A0A9P6MEL7_9FUNG</name>
<dbReference type="InterPro" id="IPR005024">
    <property type="entry name" value="Snf7_fam"/>
</dbReference>
<dbReference type="GO" id="GO:0000815">
    <property type="term" value="C:ESCRT III complex"/>
    <property type="evidence" value="ECO:0007669"/>
    <property type="project" value="TreeGrafter"/>
</dbReference>
<keyword evidence="8" id="KW-1185">Reference proteome</keyword>
<dbReference type="OrthoDB" id="441172at2759"/>
<dbReference type="GO" id="GO:0006900">
    <property type="term" value="P:vesicle budding from membrane"/>
    <property type="evidence" value="ECO:0007669"/>
    <property type="project" value="TreeGrafter"/>
</dbReference>
<dbReference type="AlphaFoldDB" id="A0A9P6MEL7"/>
<protein>
    <submittedName>
        <fullName evidence="7">Vacuolar protein sorting-associated protein 20</fullName>
    </submittedName>
</protein>
<dbReference type="Gene3D" id="1.10.287.1060">
    <property type="entry name" value="ESAT-6-like"/>
    <property type="match status" value="1"/>
</dbReference>
<dbReference type="GO" id="GO:0005771">
    <property type="term" value="C:multivesicular body"/>
    <property type="evidence" value="ECO:0007669"/>
    <property type="project" value="TreeGrafter"/>
</dbReference>
<keyword evidence="3" id="KW-0813">Transport</keyword>
<accession>A0A9P6MEL7</accession>
<evidence type="ECO:0000313" key="7">
    <source>
        <dbReference type="EMBL" id="KAF9995723.1"/>
    </source>
</evidence>
<evidence type="ECO:0000256" key="3">
    <source>
        <dbReference type="ARBA" id="ARBA00022448"/>
    </source>
</evidence>
<evidence type="ECO:0000256" key="5">
    <source>
        <dbReference type="ARBA" id="ARBA00022927"/>
    </source>
</evidence>
<dbReference type="GO" id="GO:0032511">
    <property type="term" value="P:late endosome to vacuole transport via multivesicular body sorting pathway"/>
    <property type="evidence" value="ECO:0007669"/>
    <property type="project" value="TreeGrafter"/>
</dbReference>
<dbReference type="PANTHER" id="PTHR22761">
    <property type="entry name" value="CHARGED MULTIVESICULAR BODY PROTEIN"/>
    <property type="match status" value="1"/>
</dbReference>